<keyword evidence="4" id="KW-1185">Reference proteome</keyword>
<dbReference type="AlphaFoldDB" id="A0A4V4HK74"/>
<dbReference type="RefSeq" id="WP_136562747.1">
    <property type="nucleotide sequence ID" value="NZ_BAABLS010000010.1"/>
</dbReference>
<dbReference type="Gene3D" id="2.40.10.10">
    <property type="entry name" value="Trypsin-like serine proteases"/>
    <property type="match status" value="2"/>
</dbReference>
<dbReference type="OrthoDB" id="5121599at2"/>
<dbReference type="InterPro" id="IPR009003">
    <property type="entry name" value="Peptidase_S1_PA"/>
</dbReference>
<keyword evidence="1 2" id="KW-0732">Signal</keyword>
<dbReference type="SUPFAM" id="SSF50494">
    <property type="entry name" value="Trypsin-like serine proteases"/>
    <property type="match status" value="1"/>
</dbReference>
<evidence type="ECO:0000313" key="4">
    <source>
        <dbReference type="Proteomes" id="UP000307087"/>
    </source>
</evidence>
<dbReference type="GO" id="GO:0004252">
    <property type="term" value="F:serine-type endopeptidase activity"/>
    <property type="evidence" value="ECO:0007669"/>
    <property type="project" value="InterPro"/>
</dbReference>
<protein>
    <recommendedName>
        <fullName evidence="5">Trypsin-like serine protease</fullName>
    </recommendedName>
</protein>
<gene>
    <name evidence="3" type="ORF">E9934_09965</name>
</gene>
<dbReference type="PANTHER" id="PTHR15462">
    <property type="entry name" value="SERINE PROTEASE"/>
    <property type="match status" value="1"/>
</dbReference>
<evidence type="ECO:0000256" key="1">
    <source>
        <dbReference type="ARBA" id="ARBA00022729"/>
    </source>
</evidence>
<dbReference type="Proteomes" id="UP000307087">
    <property type="component" value="Unassembled WGS sequence"/>
</dbReference>
<evidence type="ECO:0008006" key="5">
    <source>
        <dbReference type="Google" id="ProtNLM"/>
    </source>
</evidence>
<reference evidence="3 4" key="1">
    <citation type="journal article" date="2009" name="Int. J. Syst. Evol. Microbiol.">
        <title>Nocardioides caeni sp. nov., isolated from wastewater.</title>
        <authorList>
            <person name="Yoon J.H."/>
            <person name="Kang S.J."/>
            <person name="Park S."/>
            <person name="Kim W."/>
            <person name="Oh T.K."/>
        </authorList>
    </citation>
    <scope>NUCLEOTIDE SEQUENCE [LARGE SCALE GENOMIC DNA]</scope>
    <source>
        <strain evidence="3 4">DSM 23134</strain>
    </source>
</reference>
<feature type="chain" id="PRO_5038488408" description="Trypsin-like serine protease" evidence="2">
    <location>
        <begin position="23"/>
        <end position="445"/>
    </location>
</feature>
<comment type="caution">
    <text evidence="3">The sequence shown here is derived from an EMBL/GenBank/DDBJ whole genome shotgun (WGS) entry which is preliminary data.</text>
</comment>
<accession>A0A4V4HK74</accession>
<evidence type="ECO:0000313" key="3">
    <source>
        <dbReference type="EMBL" id="THV13286.1"/>
    </source>
</evidence>
<name>A0A4V4HK74_9ACTN</name>
<dbReference type="PANTHER" id="PTHR15462:SF19">
    <property type="entry name" value="PEPTIDASE S1 DOMAIN-CONTAINING PROTEIN"/>
    <property type="match status" value="1"/>
</dbReference>
<organism evidence="3 4">
    <name type="scientific">Nocardioides caeni</name>
    <dbReference type="NCBI Taxonomy" id="574700"/>
    <lineage>
        <taxon>Bacteria</taxon>
        <taxon>Bacillati</taxon>
        <taxon>Actinomycetota</taxon>
        <taxon>Actinomycetes</taxon>
        <taxon>Propionibacteriales</taxon>
        <taxon>Nocardioidaceae</taxon>
        <taxon>Nocardioides</taxon>
    </lineage>
</organism>
<evidence type="ECO:0000256" key="2">
    <source>
        <dbReference type="SAM" id="SignalP"/>
    </source>
</evidence>
<proteinExistence type="predicted"/>
<dbReference type="GO" id="GO:0006508">
    <property type="term" value="P:proteolysis"/>
    <property type="evidence" value="ECO:0007669"/>
    <property type="project" value="InterPro"/>
</dbReference>
<dbReference type="InterPro" id="IPR050966">
    <property type="entry name" value="Glutamyl_endopeptidase"/>
</dbReference>
<feature type="signal peptide" evidence="2">
    <location>
        <begin position="1"/>
        <end position="22"/>
    </location>
</feature>
<dbReference type="EMBL" id="STGW01000005">
    <property type="protein sequence ID" value="THV13286.1"/>
    <property type="molecule type" value="Genomic_DNA"/>
</dbReference>
<dbReference type="InterPro" id="IPR018114">
    <property type="entry name" value="TRYPSIN_HIS"/>
</dbReference>
<dbReference type="PROSITE" id="PS00134">
    <property type="entry name" value="TRYPSIN_HIS"/>
    <property type="match status" value="1"/>
</dbReference>
<dbReference type="InterPro" id="IPR043504">
    <property type="entry name" value="Peptidase_S1_PA_chymotrypsin"/>
</dbReference>
<sequence>MRRRRHGWIALAGLLLIGGLVAAPGTEAAADDSSDDGTSVALVGPLVAALDVDAPGAYWTPERMEQAIPLGLDPDGDAVDAAPRAAAPRARGALTSPRSVGKLFFSDRTSDYVCSAATVNTADKNVIITAGHCVNTGGRRGLLGGCTAGSTYNNFLFVPRYANGSAPDGRWVGTRAIMHREWVERCDAFTYDNALVELAPRNGRRLVDVVGGNGLALNFPARETGVRVWGWPAEAPYDGETVRRCAGESYQFSATGTDAAIACGLTGGASGGPWFVSMASPQVGFIWAVTSRRTTTGAAYLLATPLTGSVRTLLGAARAARPLAPVGVTGAGRVVVTRAGVAFRALPGRVGRGQLLRLRARAGASTPVVLSIRLRPHGPWRRLRVARTDRDGVVEFAFRPTRVGALRYRLRTPRTSVSVAVRVLSCPLPRDRSVAEDTVCTQPTA</sequence>